<feature type="region of interest" description="Disordered" evidence="1">
    <location>
        <begin position="1"/>
        <end position="38"/>
    </location>
</feature>
<dbReference type="AlphaFoldDB" id="A0A560AZV4"/>
<accession>A0A560AZV4</accession>
<dbReference type="InterPro" id="IPR007956">
    <property type="entry name" value="Malonyl_CoA_deC_C"/>
</dbReference>
<reference evidence="4 5" key="1">
    <citation type="submission" date="2019-06" db="EMBL/GenBank/DDBJ databases">
        <title>Genomic Encyclopedia of Type Strains, Phase IV (KMG-V): Genome sequencing to study the core and pangenomes of soil and plant-associated prokaryotes.</title>
        <authorList>
            <person name="Whitman W."/>
        </authorList>
    </citation>
    <scope>NUCLEOTIDE SEQUENCE [LARGE SCALE GENOMIC DNA]</scope>
    <source>
        <strain evidence="4 5">BR 11796</strain>
    </source>
</reference>
<dbReference type="RefSeq" id="WP_145678240.1">
    <property type="nucleotide sequence ID" value="NZ_VITF01000009.1"/>
</dbReference>
<evidence type="ECO:0000313" key="4">
    <source>
        <dbReference type="EMBL" id="TWA65900.1"/>
    </source>
</evidence>
<protein>
    <submittedName>
        <fullName evidence="4">Malonyl-CoA decarboxylase</fullName>
    </submittedName>
</protein>
<dbReference type="Gene3D" id="3.40.630.150">
    <property type="entry name" value="Malonyl-CoA decarboxylase, catalytic domain"/>
    <property type="match status" value="1"/>
</dbReference>
<dbReference type="InterPro" id="IPR042303">
    <property type="entry name" value="Malonyl_CoA_deC_C_sf"/>
</dbReference>
<evidence type="ECO:0000256" key="1">
    <source>
        <dbReference type="SAM" id="MobiDB-lite"/>
    </source>
</evidence>
<feature type="domain" description="Malonyl-CoA decarboxylase C-terminal" evidence="2">
    <location>
        <begin position="214"/>
        <end position="495"/>
    </location>
</feature>
<dbReference type="InterPro" id="IPR038351">
    <property type="entry name" value="MCD_N_sf"/>
</dbReference>
<dbReference type="PANTHER" id="PTHR28641">
    <property type="match status" value="1"/>
</dbReference>
<dbReference type="InterPro" id="IPR035372">
    <property type="entry name" value="MCD_N"/>
</dbReference>
<dbReference type="Pfam" id="PF05292">
    <property type="entry name" value="MCD"/>
    <property type="match status" value="1"/>
</dbReference>
<dbReference type="Pfam" id="PF17408">
    <property type="entry name" value="MCD_N"/>
    <property type="match status" value="1"/>
</dbReference>
<dbReference type="Gene3D" id="1.20.140.90">
    <property type="entry name" value="Malonyl-CoA decarboxylase, oligemerization domain"/>
    <property type="match status" value="1"/>
</dbReference>
<dbReference type="GO" id="GO:0006633">
    <property type="term" value="P:fatty acid biosynthetic process"/>
    <property type="evidence" value="ECO:0007669"/>
    <property type="project" value="InterPro"/>
</dbReference>
<dbReference type="GO" id="GO:0050080">
    <property type="term" value="F:malonyl-CoA decarboxylase activity"/>
    <property type="evidence" value="ECO:0007669"/>
    <property type="project" value="InterPro"/>
</dbReference>
<evidence type="ECO:0000259" key="2">
    <source>
        <dbReference type="Pfam" id="PF05292"/>
    </source>
</evidence>
<dbReference type="PANTHER" id="PTHR28641:SF1">
    <property type="entry name" value="MALONYL-COA DECARBOXYLASE, MITOCHONDRIAL"/>
    <property type="match status" value="1"/>
</dbReference>
<sequence>MSETPETKPAETKPAETKPAGSIPAQPPVVGAGTPPGLLDRTLDTLRAGWREIAASARGVVGAAPRANLPKEDAERLKEQIEACLEGRGGEVSARARAAQLGRTYLALDGQGRRNFLMMLARDFDVDRTAVDQAMATFQAAGDPVSRGHAERALRRALEPPRLRLLTQFNGLPEGVKFLVDLRAELMEMARGEPLLQALEDDLKSLLRNWFDVGFLEMRRITWDSPASLLEKLIKYEAVHEISGWRDLKDRLDSDRRCFAFFHPRMPNEPLIFVEVALVQGMSDNVQALLDPSAPVCDPKSADSAIFYSISNAQVGLAGISFGNFLIKRVVDGLTGEFPNIKCFATLSPIPGFRRWLDRELAERGDSLLSPPEAERLAEAMTSRPGAGESDLENDVDERPVLAGALALPDWHADEELQKSLRGPLMRLCAHYLTTARASDRRSERPGAAPARALDPVAHFHLSNGARMERLNWLGDRSPKGVRQSCGMMINYRYKLGEIDANHEAYRGEGRVNASSAIRSLGKGGA</sequence>
<feature type="domain" description="Malonyl-CoA decarboxylase N-terminal" evidence="3">
    <location>
        <begin position="124"/>
        <end position="211"/>
    </location>
</feature>
<dbReference type="InterPro" id="IPR038917">
    <property type="entry name" value="Malonyl_CoA_deC"/>
</dbReference>
<dbReference type="Proteomes" id="UP000316083">
    <property type="component" value="Unassembled WGS sequence"/>
</dbReference>
<evidence type="ECO:0000259" key="3">
    <source>
        <dbReference type="Pfam" id="PF17408"/>
    </source>
</evidence>
<proteinExistence type="predicted"/>
<name>A0A560AZV4_AZOBR</name>
<comment type="caution">
    <text evidence="4">The sequence shown here is derived from an EMBL/GenBank/DDBJ whole genome shotgun (WGS) entry which is preliminary data.</text>
</comment>
<evidence type="ECO:0000313" key="5">
    <source>
        <dbReference type="Proteomes" id="UP000316083"/>
    </source>
</evidence>
<organism evidence="4 5">
    <name type="scientific">Azospirillum brasilense</name>
    <dbReference type="NCBI Taxonomy" id="192"/>
    <lineage>
        <taxon>Bacteria</taxon>
        <taxon>Pseudomonadati</taxon>
        <taxon>Pseudomonadota</taxon>
        <taxon>Alphaproteobacteria</taxon>
        <taxon>Rhodospirillales</taxon>
        <taxon>Azospirillaceae</taxon>
        <taxon>Azospirillum</taxon>
    </lineage>
</organism>
<feature type="region of interest" description="Disordered" evidence="1">
    <location>
        <begin position="368"/>
        <end position="394"/>
    </location>
</feature>
<gene>
    <name evidence="4" type="ORF">FBZ82_109155</name>
</gene>
<dbReference type="EMBL" id="VITF01000009">
    <property type="protein sequence ID" value="TWA65900.1"/>
    <property type="molecule type" value="Genomic_DNA"/>
</dbReference>
<feature type="compositionally biased region" description="Basic and acidic residues" evidence="1">
    <location>
        <begin position="1"/>
        <end position="16"/>
    </location>
</feature>